<protein>
    <submittedName>
        <fullName evidence="2">PadR family transcriptional regulator</fullName>
    </submittedName>
</protein>
<dbReference type="PANTHER" id="PTHR43252:SF2">
    <property type="entry name" value="TRANSCRIPTION REGULATOR, PADR-LIKE FAMILY"/>
    <property type="match status" value="1"/>
</dbReference>
<name>A0A8D5U4L4_9CREN</name>
<evidence type="ECO:0000259" key="1">
    <source>
        <dbReference type="Pfam" id="PF03551"/>
    </source>
</evidence>
<evidence type="ECO:0000313" key="3">
    <source>
        <dbReference type="Proteomes" id="UP000825123"/>
    </source>
</evidence>
<dbReference type="Gene3D" id="1.10.10.10">
    <property type="entry name" value="Winged helix-like DNA-binding domain superfamily/Winged helix DNA-binding domain"/>
    <property type="match status" value="1"/>
</dbReference>
<dbReference type="PANTHER" id="PTHR43252">
    <property type="entry name" value="TRANSCRIPTIONAL REGULATOR YQJI"/>
    <property type="match status" value="1"/>
</dbReference>
<dbReference type="AlphaFoldDB" id="A0A8D5U4L4"/>
<reference evidence="2 3" key="1">
    <citation type="submission" date="2021-04" db="EMBL/GenBank/DDBJ databases">
        <title>Complete genome sequence of Stygiolobus sp. KN-1.</title>
        <authorList>
            <person name="Nakamura K."/>
            <person name="Sakai H."/>
            <person name="Kurosawa N."/>
        </authorList>
    </citation>
    <scope>NUCLEOTIDE SEQUENCE [LARGE SCALE GENOMIC DNA]</scope>
    <source>
        <strain evidence="2 3">KN-1</strain>
    </source>
</reference>
<dbReference type="SUPFAM" id="SSF46785">
    <property type="entry name" value="Winged helix' DNA-binding domain"/>
    <property type="match status" value="1"/>
</dbReference>
<dbReference type="EMBL" id="AP024597">
    <property type="protein sequence ID" value="BCU69326.1"/>
    <property type="molecule type" value="Genomic_DNA"/>
</dbReference>
<sequence>MKKVTIERMKRGALRFLVMSALTEKPMYVYEIIKHIESKTNGIYKPSPGSVYPVLRTLIKQGLITVEEKEGKKIYSITEEGLKKFNEIKEEKSILAEDSPMKRKIIDSLFEIGFILYKNRKKLDDKKMQEVLGILDKCKHDIDELFHE</sequence>
<accession>A0A8D5U4L4</accession>
<proteinExistence type="predicted"/>
<dbReference type="InterPro" id="IPR036390">
    <property type="entry name" value="WH_DNA-bd_sf"/>
</dbReference>
<dbReference type="Pfam" id="PF03551">
    <property type="entry name" value="PadR"/>
    <property type="match status" value="1"/>
</dbReference>
<gene>
    <name evidence="2" type="ORF">KN1_06230</name>
</gene>
<dbReference type="RefSeq" id="WP_221289365.1">
    <property type="nucleotide sequence ID" value="NZ_AP024597.1"/>
</dbReference>
<keyword evidence="3" id="KW-1185">Reference proteome</keyword>
<dbReference type="InterPro" id="IPR036388">
    <property type="entry name" value="WH-like_DNA-bd_sf"/>
</dbReference>
<organism evidence="2 3">
    <name type="scientific">Stygiolobus caldivivus</name>
    <dbReference type="NCBI Taxonomy" id="2824673"/>
    <lineage>
        <taxon>Archaea</taxon>
        <taxon>Thermoproteota</taxon>
        <taxon>Thermoprotei</taxon>
        <taxon>Sulfolobales</taxon>
        <taxon>Sulfolobaceae</taxon>
        <taxon>Stygiolobus</taxon>
    </lineage>
</organism>
<dbReference type="KEGG" id="csty:KN1_06230"/>
<dbReference type="GeneID" id="66162381"/>
<dbReference type="Proteomes" id="UP000825123">
    <property type="component" value="Chromosome"/>
</dbReference>
<feature type="domain" description="Transcription regulator PadR N-terminal" evidence="1">
    <location>
        <begin position="18"/>
        <end position="86"/>
    </location>
</feature>
<dbReference type="InterPro" id="IPR005149">
    <property type="entry name" value="Tscrpt_reg_PadR_N"/>
</dbReference>
<evidence type="ECO:0000313" key="2">
    <source>
        <dbReference type="EMBL" id="BCU69326.1"/>
    </source>
</evidence>